<dbReference type="RefSeq" id="WP_135586347.1">
    <property type="nucleotide sequence ID" value="NZ_RQEP01000005.1"/>
</dbReference>
<accession>A0A4R9G8T9</accession>
<evidence type="ECO:0000313" key="2">
    <source>
        <dbReference type="Proteomes" id="UP000297453"/>
    </source>
</evidence>
<reference evidence="1" key="1">
    <citation type="journal article" date="2019" name="PLoS Negl. Trop. Dis.">
        <title>Revisiting the worldwide diversity of Leptospira species in the environment.</title>
        <authorList>
            <person name="Vincent A.T."/>
            <person name="Schiettekatte O."/>
            <person name="Bourhy P."/>
            <person name="Veyrier F.J."/>
            <person name="Picardeau M."/>
        </authorList>
    </citation>
    <scope>NUCLEOTIDE SEQUENCE [LARGE SCALE GENOMIC DNA]</scope>
    <source>
        <strain evidence="1">SSS9</strain>
    </source>
</reference>
<evidence type="ECO:0000313" key="1">
    <source>
        <dbReference type="EMBL" id="TGK07963.1"/>
    </source>
</evidence>
<dbReference type="OrthoDB" id="327998at2"/>
<dbReference type="EMBL" id="RQEP01000005">
    <property type="protein sequence ID" value="TGK07963.1"/>
    <property type="molecule type" value="Genomic_DNA"/>
</dbReference>
<name>A0A4R9G8T9_9LEPT</name>
<protein>
    <submittedName>
        <fullName evidence="1">Uncharacterized protein</fullName>
    </submittedName>
</protein>
<sequence length="143" mass="16584">MKRIIFLLLLIIFFQQCLFERGHIKRVQFNPDGTVVKEEEPAPSPDRVQLKKCMYSFVVLFWYNRPFPSTWNDIVADPNTDDKNIVKLKNATIYMDGIDFFPPWTVFMLFLPFPTVPIMRTCGVIEGEIVSTPVPSHTASIKK</sequence>
<keyword evidence="2" id="KW-1185">Reference proteome</keyword>
<gene>
    <name evidence="1" type="ORF">EHO59_07675</name>
</gene>
<proteinExistence type="predicted"/>
<organism evidence="1 2">
    <name type="scientific">Leptospira semungkisensis</name>
    <dbReference type="NCBI Taxonomy" id="2484985"/>
    <lineage>
        <taxon>Bacteria</taxon>
        <taxon>Pseudomonadati</taxon>
        <taxon>Spirochaetota</taxon>
        <taxon>Spirochaetia</taxon>
        <taxon>Leptospirales</taxon>
        <taxon>Leptospiraceae</taxon>
        <taxon>Leptospira</taxon>
    </lineage>
</organism>
<dbReference type="AlphaFoldDB" id="A0A4R9G8T9"/>
<comment type="caution">
    <text evidence="1">The sequence shown here is derived from an EMBL/GenBank/DDBJ whole genome shotgun (WGS) entry which is preliminary data.</text>
</comment>
<dbReference type="Proteomes" id="UP000297453">
    <property type="component" value="Unassembled WGS sequence"/>
</dbReference>